<keyword evidence="4" id="KW-1185">Reference proteome</keyword>
<dbReference type="PROSITE" id="PS51482">
    <property type="entry name" value="DEGV"/>
    <property type="match status" value="1"/>
</dbReference>
<dbReference type="PANTHER" id="PTHR33434">
    <property type="entry name" value="DEGV DOMAIN-CONTAINING PROTEIN DR_1986-RELATED"/>
    <property type="match status" value="1"/>
</dbReference>
<dbReference type="AlphaFoldDB" id="A0A8I0ANW9"/>
<gene>
    <name evidence="3" type="ORF">H8S09_05240</name>
</gene>
<dbReference type="InterPro" id="IPR003797">
    <property type="entry name" value="DegV"/>
</dbReference>
<dbReference type="SUPFAM" id="SSF82549">
    <property type="entry name" value="DAK1/DegV-like"/>
    <property type="match status" value="1"/>
</dbReference>
<dbReference type="EMBL" id="JACOOX010000003">
    <property type="protein sequence ID" value="MBC5662300.1"/>
    <property type="molecule type" value="Genomic_DNA"/>
</dbReference>
<dbReference type="GO" id="GO:0008289">
    <property type="term" value="F:lipid binding"/>
    <property type="evidence" value="ECO:0007669"/>
    <property type="project" value="UniProtKB-KW"/>
</dbReference>
<protein>
    <submittedName>
        <fullName evidence="3">DegV family protein</fullName>
    </submittedName>
</protein>
<dbReference type="Gene3D" id="2.20.28.50">
    <property type="entry name" value="degv family protein"/>
    <property type="match status" value="1"/>
</dbReference>
<evidence type="ECO:0000256" key="2">
    <source>
        <dbReference type="ARBA" id="ARBA00023121"/>
    </source>
</evidence>
<evidence type="ECO:0000256" key="1">
    <source>
        <dbReference type="ARBA" id="ARBA00003238"/>
    </source>
</evidence>
<dbReference type="PANTHER" id="PTHR33434:SF3">
    <property type="entry name" value="DEGV DOMAIN-CONTAINING PROTEIN YITS"/>
    <property type="match status" value="1"/>
</dbReference>
<comment type="caution">
    <text evidence="3">The sequence shown here is derived from an EMBL/GenBank/DDBJ whole genome shotgun (WGS) entry which is preliminary data.</text>
</comment>
<evidence type="ECO:0000313" key="3">
    <source>
        <dbReference type="EMBL" id="MBC5662300.1"/>
    </source>
</evidence>
<dbReference type="Pfam" id="PF02645">
    <property type="entry name" value="DegV"/>
    <property type="match status" value="1"/>
</dbReference>
<organism evidence="3 4">
    <name type="scientific">Coprococcus hominis</name>
    <name type="common">ex Liu et al. 2022</name>
    <dbReference type="NCBI Taxonomy" id="2763039"/>
    <lineage>
        <taxon>Bacteria</taxon>
        <taxon>Bacillati</taxon>
        <taxon>Bacillota</taxon>
        <taxon>Clostridia</taxon>
        <taxon>Lachnospirales</taxon>
        <taxon>Lachnospiraceae</taxon>
        <taxon>Coprococcus</taxon>
    </lineage>
</organism>
<dbReference type="InterPro" id="IPR043168">
    <property type="entry name" value="DegV_C"/>
</dbReference>
<reference evidence="3 4" key="1">
    <citation type="submission" date="2020-08" db="EMBL/GenBank/DDBJ databases">
        <title>Genome public.</title>
        <authorList>
            <person name="Liu C."/>
            <person name="Sun Q."/>
        </authorList>
    </citation>
    <scope>NUCLEOTIDE SEQUENCE [LARGE SCALE GENOMIC DNA]</scope>
    <source>
        <strain evidence="3 4">NSJ-10</strain>
    </source>
</reference>
<dbReference type="Gene3D" id="3.40.50.10440">
    <property type="entry name" value="Dihydroxyacetone kinase, domain 1"/>
    <property type="match status" value="1"/>
</dbReference>
<dbReference type="NCBIfam" id="TIGR00762">
    <property type="entry name" value="DegV"/>
    <property type="match status" value="1"/>
</dbReference>
<evidence type="ECO:0000313" key="4">
    <source>
        <dbReference type="Proteomes" id="UP000615234"/>
    </source>
</evidence>
<name>A0A8I0ANW9_9FIRM</name>
<accession>A0A8I0ANW9</accession>
<sequence length="292" mass="32416">MEDVKMNDYVILTDSSCDLPDDIVKKYQLEILQLDFIVEGEGSFHNDQADIEKVYSKLRNGANIKTSAANISQASEAIEALFNQKKDILYLGFSSGLSSTYQTVYMAGQELMEEYPERKMVSVDTLAASMGQGLLVYKACQARDEGKGLEENAQYIEDIKLKLCHWFTVDDLFFLKRGGRVSGVTATVGTMLSIKPILHVDDEGHLINVSKVRGRKAAITELANRMEKLAVHPEDQDIFISHGDCIEDAEKLASIIKERFGNDRITISYVGPVIGAHSGPGTLALFFLGEHR</sequence>
<comment type="function">
    <text evidence="1">May bind long-chain fatty acids, such as palmitate, and may play a role in lipid transport or fatty acid metabolism.</text>
</comment>
<proteinExistence type="predicted"/>
<dbReference type="Proteomes" id="UP000615234">
    <property type="component" value="Unassembled WGS sequence"/>
</dbReference>
<dbReference type="Gene3D" id="3.30.1180.10">
    <property type="match status" value="1"/>
</dbReference>
<dbReference type="InterPro" id="IPR050270">
    <property type="entry name" value="DegV_domain_contain"/>
</dbReference>
<keyword evidence="2" id="KW-0446">Lipid-binding</keyword>